<dbReference type="GO" id="GO:0040018">
    <property type="term" value="P:positive regulation of multicellular organism growth"/>
    <property type="evidence" value="ECO:0007669"/>
    <property type="project" value="EnsemblMetazoa"/>
</dbReference>
<dbReference type="PhylomeDB" id="B4GIS5"/>
<accession>B4GIS5</accession>
<dbReference type="GO" id="GO:0071230">
    <property type="term" value="P:cellular response to amino acid stimulus"/>
    <property type="evidence" value="ECO:0007669"/>
    <property type="project" value="EnsemblMetazoa"/>
</dbReference>
<dbReference type="OMA" id="TTQKCKP"/>
<evidence type="ECO:0000313" key="3">
    <source>
        <dbReference type="EMBL" id="EDW35410.1"/>
    </source>
</evidence>
<evidence type="ECO:0000256" key="1">
    <source>
        <dbReference type="SAM" id="MobiDB-lite"/>
    </source>
</evidence>
<gene>
    <name evidence="3" type="primary">Dper\GL17239</name>
    <name evidence="3" type="ORF">Dper_GL17239</name>
</gene>
<dbReference type="GO" id="GO:0034112">
    <property type="term" value="P:positive regulation of homotypic cell-cell adhesion"/>
    <property type="evidence" value="ECO:0007669"/>
    <property type="project" value="EnsemblMetazoa"/>
</dbReference>
<dbReference type="GO" id="GO:0045926">
    <property type="term" value="P:negative regulation of growth"/>
    <property type="evidence" value="ECO:0007669"/>
    <property type="project" value="EnsemblMetazoa"/>
</dbReference>
<dbReference type="EMBL" id="CH479183">
    <property type="protein sequence ID" value="EDW35410.1"/>
    <property type="molecule type" value="Genomic_DNA"/>
</dbReference>
<dbReference type="AlphaFoldDB" id="B4GIS5"/>
<keyword evidence="2" id="KW-0732">Signal</keyword>
<proteinExistence type="predicted"/>
<name>B4GIS5_DROPE</name>
<feature type="signal peptide" evidence="2">
    <location>
        <begin position="1"/>
        <end position="26"/>
    </location>
</feature>
<evidence type="ECO:0000256" key="2">
    <source>
        <dbReference type="SAM" id="SignalP"/>
    </source>
</evidence>
<dbReference type="GO" id="GO:0002225">
    <property type="term" value="P:positive regulation of antimicrobial peptide production"/>
    <property type="evidence" value="ECO:0007669"/>
    <property type="project" value="EnsemblMetazoa"/>
</dbReference>
<reference evidence="3 4" key="1">
    <citation type="journal article" date="2007" name="Nature">
        <title>Evolution of genes and genomes on the Drosophila phylogeny.</title>
        <authorList>
            <consortium name="Drosophila 12 Genomes Consortium"/>
            <person name="Clark A.G."/>
            <person name="Eisen M.B."/>
            <person name="Smith D.R."/>
            <person name="Bergman C.M."/>
            <person name="Oliver B."/>
            <person name="Markow T.A."/>
            <person name="Kaufman T.C."/>
            <person name="Kellis M."/>
            <person name="Gelbart W."/>
            <person name="Iyer V.N."/>
            <person name="Pollard D.A."/>
            <person name="Sackton T.B."/>
            <person name="Larracuente A.M."/>
            <person name="Singh N.D."/>
            <person name="Abad J.P."/>
            <person name="Abt D.N."/>
            <person name="Adryan B."/>
            <person name="Aguade M."/>
            <person name="Akashi H."/>
            <person name="Anderson W.W."/>
            <person name="Aquadro C.F."/>
            <person name="Ardell D.H."/>
            <person name="Arguello R."/>
            <person name="Artieri C.G."/>
            <person name="Barbash D.A."/>
            <person name="Barker D."/>
            <person name="Barsanti P."/>
            <person name="Batterham P."/>
            <person name="Batzoglou S."/>
            <person name="Begun D."/>
            <person name="Bhutkar A."/>
            <person name="Blanco E."/>
            <person name="Bosak S.A."/>
            <person name="Bradley R.K."/>
            <person name="Brand A.D."/>
            <person name="Brent M.R."/>
            <person name="Brooks A.N."/>
            <person name="Brown R.H."/>
            <person name="Butlin R.K."/>
            <person name="Caggese C."/>
            <person name="Calvi B.R."/>
            <person name="Bernardo de Carvalho A."/>
            <person name="Caspi A."/>
            <person name="Castrezana S."/>
            <person name="Celniker S.E."/>
            <person name="Chang J.L."/>
            <person name="Chapple C."/>
            <person name="Chatterji S."/>
            <person name="Chinwalla A."/>
            <person name="Civetta A."/>
            <person name="Clifton S.W."/>
            <person name="Comeron J.M."/>
            <person name="Costello J.C."/>
            <person name="Coyne J.A."/>
            <person name="Daub J."/>
            <person name="David R.G."/>
            <person name="Delcher A.L."/>
            <person name="Delehaunty K."/>
            <person name="Do C.B."/>
            <person name="Ebling H."/>
            <person name="Edwards K."/>
            <person name="Eickbush T."/>
            <person name="Evans J.D."/>
            <person name="Filipski A."/>
            <person name="Findeiss S."/>
            <person name="Freyhult E."/>
            <person name="Fulton L."/>
            <person name="Fulton R."/>
            <person name="Garcia A.C."/>
            <person name="Gardiner A."/>
            <person name="Garfield D.A."/>
            <person name="Garvin B.E."/>
            <person name="Gibson G."/>
            <person name="Gilbert D."/>
            <person name="Gnerre S."/>
            <person name="Godfrey J."/>
            <person name="Good R."/>
            <person name="Gotea V."/>
            <person name="Gravely B."/>
            <person name="Greenberg A.J."/>
            <person name="Griffiths-Jones S."/>
            <person name="Gross S."/>
            <person name="Guigo R."/>
            <person name="Gustafson E.A."/>
            <person name="Haerty W."/>
            <person name="Hahn M.W."/>
            <person name="Halligan D.L."/>
            <person name="Halpern A.L."/>
            <person name="Halter G.M."/>
            <person name="Han M.V."/>
            <person name="Heger A."/>
            <person name="Hillier L."/>
            <person name="Hinrichs A.S."/>
            <person name="Holmes I."/>
            <person name="Hoskins R.A."/>
            <person name="Hubisz M.J."/>
            <person name="Hultmark D."/>
            <person name="Huntley M.A."/>
            <person name="Jaffe D.B."/>
            <person name="Jagadeeshan S."/>
            <person name="Jeck W.R."/>
            <person name="Johnson J."/>
            <person name="Jones C.D."/>
            <person name="Jordan W.C."/>
            <person name="Karpen G.H."/>
            <person name="Kataoka E."/>
            <person name="Keightley P.D."/>
            <person name="Kheradpour P."/>
            <person name="Kirkness E.F."/>
            <person name="Koerich L.B."/>
            <person name="Kristiansen K."/>
            <person name="Kudrna D."/>
            <person name="Kulathinal R.J."/>
            <person name="Kumar S."/>
            <person name="Kwok R."/>
            <person name="Lander E."/>
            <person name="Langley C.H."/>
            <person name="Lapoint R."/>
            <person name="Lazzaro B.P."/>
            <person name="Lee S.J."/>
            <person name="Levesque L."/>
            <person name="Li R."/>
            <person name="Lin C.F."/>
            <person name="Lin M.F."/>
            <person name="Lindblad-Toh K."/>
            <person name="Llopart A."/>
            <person name="Long M."/>
            <person name="Low L."/>
            <person name="Lozovsky E."/>
            <person name="Lu J."/>
            <person name="Luo M."/>
            <person name="Machado C.A."/>
            <person name="Makalowski W."/>
            <person name="Marzo M."/>
            <person name="Matsuda M."/>
            <person name="Matzkin L."/>
            <person name="McAllister B."/>
            <person name="McBride C.S."/>
            <person name="McKernan B."/>
            <person name="McKernan K."/>
            <person name="Mendez-Lago M."/>
            <person name="Minx P."/>
            <person name="Mollenhauer M.U."/>
            <person name="Montooth K."/>
            <person name="Mount S.M."/>
            <person name="Mu X."/>
            <person name="Myers E."/>
            <person name="Negre B."/>
            <person name="Newfeld S."/>
            <person name="Nielsen R."/>
            <person name="Noor M.A."/>
            <person name="O'Grady P."/>
            <person name="Pachter L."/>
            <person name="Papaceit M."/>
            <person name="Parisi M.J."/>
            <person name="Parisi M."/>
            <person name="Parts L."/>
            <person name="Pedersen J.S."/>
            <person name="Pesole G."/>
            <person name="Phillippy A.M."/>
            <person name="Ponting C.P."/>
            <person name="Pop M."/>
            <person name="Porcelli D."/>
            <person name="Powell J.R."/>
            <person name="Prohaska S."/>
            <person name="Pruitt K."/>
            <person name="Puig M."/>
            <person name="Quesneville H."/>
            <person name="Ram K.R."/>
            <person name="Rand D."/>
            <person name="Rasmussen M.D."/>
            <person name="Reed L.K."/>
            <person name="Reenan R."/>
            <person name="Reily A."/>
            <person name="Remington K.A."/>
            <person name="Rieger T.T."/>
            <person name="Ritchie M.G."/>
            <person name="Robin C."/>
            <person name="Rogers Y.H."/>
            <person name="Rohde C."/>
            <person name="Rozas J."/>
            <person name="Rubenfield M.J."/>
            <person name="Ruiz A."/>
            <person name="Russo S."/>
            <person name="Salzberg S.L."/>
            <person name="Sanchez-Gracia A."/>
            <person name="Saranga D.J."/>
            <person name="Sato H."/>
            <person name="Schaeffer S.W."/>
            <person name="Schatz M.C."/>
            <person name="Schlenke T."/>
            <person name="Schwartz R."/>
            <person name="Segarra C."/>
            <person name="Singh R.S."/>
            <person name="Sirot L."/>
            <person name="Sirota M."/>
            <person name="Sisneros N.B."/>
            <person name="Smith C.D."/>
            <person name="Smith T.F."/>
            <person name="Spieth J."/>
            <person name="Stage D.E."/>
            <person name="Stark A."/>
            <person name="Stephan W."/>
            <person name="Strausberg R.L."/>
            <person name="Strempel S."/>
            <person name="Sturgill D."/>
            <person name="Sutton G."/>
            <person name="Sutton G.G."/>
            <person name="Tao W."/>
            <person name="Teichmann S."/>
            <person name="Tobari Y.N."/>
            <person name="Tomimura Y."/>
            <person name="Tsolas J.M."/>
            <person name="Valente V.L."/>
            <person name="Venter E."/>
            <person name="Venter J.C."/>
            <person name="Vicario S."/>
            <person name="Vieira F.G."/>
            <person name="Vilella A.J."/>
            <person name="Villasante A."/>
            <person name="Walenz B."/>
            <person name="Wang J."/>
            <person name="Wasserman M."/>
            <person name="Watts T."/>
            <person name="Wilson D."/>
            <person name="Wilson R.K."/>
            <person name="Wing R.A."/>
            <person name="Wolfner M.F."/>
            <person name="Wong A."/>
            <person name="Wong G.K."/>
            <person name="Wu C.I."/>
            <person name="Wu G."/>
            <person name="Yamamoto D."/>
            <person name="Yang H.P."/>
            <person name="Yang S.P."/>
            <person name="Yorke J.A."/>
            <person name="Yoshida K."/>
            <person name="Zdobnov E."/>
            <person name="Zhang P."/>
            <person name="Zhang Y."/>
            <person name="Zimin A.V."/>
            <person name="Baldwin J."/>
            <person name="Abdouelleil A."/>
            <person name="Abdulkadir J."/>
            <person name="Abebe A."/>
            <person name="Abera B."/>
            <person name="Abreu J."/>
            <person name="Acer S.C."/>
            <person name="Aftuck L."/>
            <person name="Alexander A."/>
            <person name="An P."/>
            <person name="Anderson E."/>
            <person name="Anderson S."/>
            <person name="Arachi H."/>
            <person name="Azer M."/>
            <person name="Bachantsang P."/>
            <person name="Barry A."/>
            <person name="Bayul T."/>
            <person name="Berlin A."/>
            <person name="Bessette D."/>
            <person name="Bloom T."/>
            <person name="Blye J."/>
            <person name="Boguslavskiy L."/>
            <person name="Bonnet C."/>
            <person name="Boukhgalter B."/>
            <person name="Bourzgui I."/>
            <person name="Brown A."/>
            <person name="Cahill P."/>
            <person name="Channer S."/>
            <person name="Cheshatsang Y."/>
            <person name="Chuda L."/>
            <person name="Citroen M."/>
            <person name="Collymore A."/>
            <person name="Cooke P."/>
            <person name="Costello M."/>
            <person name="D'Aco K."/>
            <person name="Daza R."/>
            <person name="De Haan G."/>
            <person name="DeGray S."/>
            <person name="DeMaso C."/>
            <person name="Dhargay N."/>
            <person name="Dooley K."/>
            <person name="Dooley E."/>
            <person name="Doricent M."/>
            <person name="Dorje P."/>
            <person name="Dorjee K."/>
            <person name="Dupes A."/>
            <person name="Elong R."/>
            <person name="Falk J."/>
            <person name="Farina A."/>
            <person name="Faro S."/>
            <person name="Ferguson D."/>
            <person name="Fisher S."/>
            <person name="Foley C.D."/>
            <person name="Franke A."/>
            <person name="Friedrich D."/>
            <person name="Gadbois L."/>
            <person name="Gearin G."/>
            <person name="Gearin C.R."/>
            <person name="Giannoukos G."/>
            <person name="Goode T."/>
            <person name="Graham J."/>
            <person name="Grandbois E."/>
            <person name="Grewal S."/>
            <person name="Gyaltsen K."/>
            <person name="Hafez N."/>
            <person name="Hagos B."/>
            <person name="Hall J."/>
            <person name="Henson C."/>
            <person name="Hollinger A."/>
            <person name="Honan T."/>
            <person name="Huard M.D."/>
            <person name="Hughes L."/>
            <person name="Hurhula B."/>
            <person name="Husby M.E."/>
            <person name="Kamat A."/>
            <person name="Kanga B."/>
            <person name="Kashin S."/>
            <person name="Khazanovich D."/>
            <person name="Kisner P."/>
            <person name="Lance K."/>
            <person name="Lara M."/>
            <person name="Lee W."/>
            <person name="Lennon N."/>
            <person name="Letendre F."/>
            <person name="LeVine R."/>
            <person name="Lipovsky A."/>
            <person name="Liu X."/>
            <person name="Liu J."/>
            <person name="Liu S."/>
            <person name="Lokyitsang T."/>
            <person name="Lokyitsang Y."/>
            <person name="Lubonja R."/>
            <person name="Lui A."/>
            <person name="MacDonald P."/>
            <person name="Magnisalis V."/>
            <person name="Maru K."/>
            <person name="Matthews C."/>
            <person name="McCusker W."/>
            <person name="McDonough S."/>
            <person name="Mehta T."/>
            <person name="Meldrim J."/>
            <person name="Meneus L."/>
            <person name="Mihai O."/>
            <person name="Mihalev A."/>
            <person name="Mihova T."/>
            <person name="Mittelman R."/>
            <person name="Mlenga V."/>
            <person name="Montmayeur A."/>
            <person name="Mulrain L."/>
            <person name="Navidi A."/>
            <person name="Naylor J."/>
            <person name="Negash T."/>
            <person name="Nguyen T."/>
            <person name="Nguyen N."/>
            <person name="Nicol R."/>
            <person name="Norbu C."/>
            <person name="Norbu N."/>
            <person name="Novod N."/>
            <person name="O'Neill B."/>
            <person name="Osman S."/>
            <person name="Markiewicz E."/>
            <person name="Oyono O.L."/>
            <person name="Patti C."/>
            <person name="Phunkhang P."/>
            <person name="Pierre F."/>
            <person name="Priest M."/>
            <person name="Raghuraman S."/>
            <person name="Rege F."/>
            <person name="Reyes R."/>
            <person name="Rise C."/>
            <person name="Rogov P."/>
            <person name="Ross K."/>
            <person name="Ryan E."/>
            <person name="Settipalli S."/>
            <person name="Shea T."/>
            <person name="Sherpa N."/>
            <person name="Shi L."/>
            <person name="Shih D."/>
            <person name="Sparrow T."/>
            <person name="Spaulding J."/>
            <person name="Stalker J."/>
            <person name="Stange-Thomann N."/>
            <person name="Stavropoulos S."/>
            <person name="Stone C."/>
            <person name="Strader C."/>
            <person name="Tesfaye S."/>
            <person name="Thomson T."/>
            <person name="Thoulutsang Y."/>
            <person name="Thoulutsang D."/>
            <person name="Topham K."/>
            <person name="Topping I."/>
            <person name="Tsamla T."/>
            <person name="Vassiliev H."/>
            <person name="Vo A."/>
            <person name="Wangchuk T."/>
            <person name="Wangdi T."/>
            <person name="Weiand M."/>
            <person name="Wilkinson J."/>
            <person name="Wilson A."/>
            <person name="Yadav S."/>
            <person name="Young G."/>
            <person name="Yu Q."/>
            <person name="Zembek L."/>
            <person name="Zhong D."/>
            <person name="Zimmer A."/>
            <person name="Zwirko Z."/>
            <person name="Jaffe D.B."/>
            <person name="Alvarez P."/>
            <person name="Brockman W."/>
            <person name="Butler J."/>
            <person name="Chin C."/>
            <person name="Gnerre S."/>
            <person name="Grabherr M."/>
            <person name="Kleber M."/>
            <person name="Mauceli E."/>
            <person name="MacCallum I."/>
        </authorList>
    </citation>
    <scope>NUCLEOTIDE SEQUENCE [LARGE SCALE GENOMIC DNA]</scope>
    <source>
        <strain evidence="4">MSH-3 / Tucson 14011-0111.49</strain>
    </source>
</reference>
<feature type="chain" id="PRO_5002807058" evidence="2">
    <location>
        <begin position="27"/>
        <end position="121"/>
    </location>
</feature>
<dbReference type="Proteomes" id="UP000008744">
    <property type="component" value="Unassembled WGS sequence"/>
</dbReference>
<protein>
    <submittedName>
        <fullName evidence="3">GL17239</fullName>
    </submittedName>
</protein>
<dbReference type="GO" id="GO:0009611">
    <property type="term" value="P:response to wounding"/>
    <property type="evidence" value="ECO:0007669"/>
    <property type="project" value="EnsemblMetazoa"/>
</dbReference>
<keyword evidence="4" id="KW-1185">Reference proteome</keyword>
<sequence>MKTANRSPQWLWCLLPLVVLWVCTEARTRPCINDSIVFPSDNDDSGAAKVPAWIVTTAKPPTASTPTPNDSTEQTTDRSEDSLNATATTIIPIIVNRILVETLPRCKSGFELRANRCRKSA</sequence>
<dbReference type="GO" id="GO:0090277">
    <property type="term" value="P:positive regulation of peptide hormone secretion"/>
    <property type="evidence" value="ECO:0007669"/>
    <property type="project" value="EnsemblMetazoa"/>
</dbReference>
<dbReference type="GO" id="GO:0005125">
    <property type="term" value="F:cytokine activity"/>
    <property type="evidence" value="ECO:0007669"/>
    <property type="project" value="EnsemblMetazoa"/>
</dbReference>
<dbReference type="GO" id="GO:0046330">
    <property type="term" value="P:positive regulation of JNK cascade"/>
    <property type="evidence" value="ECO:0007669"/>
    <property type="project" value="EnsemblMetazoa"/>
</dbReference>
<dbReference type="HOGENOM" id="CLU_155443_0_0_1"/>
<dbReference type="STRING" id="7234.B4GIS5"/>
<dbReference type="GO" id="GO:0007200">
    <property type="term" value="P:phospholipase C-activating G protein-coupled receptor signaling pathway"/>
    <property type="evidence" value="ECO:0007669"/>
    <property type="project" value="EnsemblMetazoa"/>
</dbReference>
<dbReference type="OrthoDB" id="7863876at2759"/>
<dbReference type="KEGG" id="dpe:6592312"/>
<organism evidence="4">
    <name type="scientific">Drosophila persimilis</name>
    <name type="common">Fruit fly</name>
    <dbReference type="NCBI Taxonomy" id="7234"/>
    <lineage>
        <taxon>Eukaryota</taxon>
        <taxon>Metazoa</taxon>
        <taxon>Ecdysozoa</taxon>
        <taxon>Arthropoda</taxon>
        <taxon>Hexapoda</taxon>
        <taxon>Insecta</taxon>
        <taxon>Pterygota</taxon>
        <taxon>Neoptera</taxon>
        <taxon>Endopterygota</taxon>
        <taxon>Diptera</taxon>
        <taxon>Brachycera</taxon>
        <taxon>Muscomorpha</taxon>
        <taxon>Ephydroidea</taxon>
        <taxon>Drosophilidae</taxon>
        <taxon>Drosophila</taxon>
        <taxon>Sophophora</taxon>
    </lineage>
</organism>
<evidence type="ECO:0000313" key="4">
    <source>
        <dbReference type="Proteomes" id="UP000008744"/>
    </source>
</evidence>
<feature type="region of interest" description="Disordered" evidence="1">
    <location>
        <begin position="57"/>
        <end position="83"/>
    </location>
</feature>
<feature type="compositionally biased region" description="Low complexity" evidence="1">
    <location>
        <begin position="57"/>
        <end position="68"/>
    </location>
</feature>